<name>A0A7S9SPI8_9CAUD</name>
<sequence length="57" mass="6575">MTVRVSKVISFKLIIIFFLQRSLFLQGLNQQQGLRHTLPDTDLRSLGVLKYVLKGML</sequence>
<gene>
    <name evidence="1" type="ORF">GECvBN5_gp169</name>
</gene>
<organism evidence="1 2">
    <name type="scientific">Salmonella phage GEC_vB_N5</name>
    <dbReference type="NCBI Taxonomy" id="2777378"/>
    <lineage>
        <taxon>Viruses</taxon>
        <taxon>Duplodnaviria</taxon>
        <taxon>Heunggongvirae</taxon>
        <taxon>Uroviricota</taxon>
        <taxon>Caudoviricetes</taxon>
        <taxon>Demerecviridae</taxon>
        <taxon>Markadamsvirinae</taxon>
        <taxon>Tequintavirus</taxon>
        <taxon>Tequintavirus N5</taxon>
    </lineage>
</organism>
<dbReference type="Proteomes" id="UP000594606">
    <property type="component" value="Segment"/>
</dbReference>
<dbReference type="EMBL" id="MW006479">
    <property type="protein sequence ID" value="QPI15185.1"/>
    <property type="molecule type" value="Genomic_DNA"/>
</dbReference>
<accession>A0A7S9SPI8</accession>
<keyword evidence="2" id="KW-1185">Reference proteome</keyword>
<evidence type="ECO:0000313" key="1">
    <source>
        <dbReference type="EMBL" id="QPI15185.1"/>
    </source>
</evidence>
<protein>
    <submittedName>
        <fullName evidence="1">Uncharacterized protein</fullName>
    </submittedName>
</protein>
<proteinExistence type="predicted"/>
<reference evidence="1 2" key="1">
    <citation type="submission" date="2020-09" db="EMBL/GenBank/DDBJ databases">
        <authorList>
            <person name="Makalatia K."/>
            <person name="Wagemans J."/>
        </authorList>
    </citation>
    <scope>NUCLEOTIDE SEQUENCE [LARGE SCALE GENOMIC DNA]</scope>
</reference>
<evidence type="ECO:0000313" key="2">
    <source>
        <dbReference type="Proteomes" id="UP000594606"/>
    </source>
</evidence>